<feature type="transmembrane region" description="Helical" evidence="1">
    <location>
        <begin position="292"/>
        <end position="312"/>
    </location>
</feature>
<dbReference type="Proteomes" id="UP000003340">
    <property type="component" value="Unassembled WGS sequence"/>
</dbReference>
<gene>
    <name evidence="2" type="ORF">CLOSTMETH_01134</name>
</gene>
<feature type="transmembrane region" description="Helical" evidence="1">
    <location>
        <begin position="235"/>
        <end position="253"/>
    </location>
</feature>
<keyword evidence="1" id="KW-1133">Transmembrane helix</keyword>
<evidence type="ECO:0000313" key="3">
    <source>
        <dbReference type="Proteomes" id="UP000003340"/>
    </source>
</evidence>
<keyword evidence="1" id="KW-0812">Transmembrane</keyword>
<dbReference type="EMBL" id="ACEC01000041">
    <property type="protein sequence ID" value="EEG31192.1"/>
    <property type="molecule type" value="Genomic_DNA"/>
</dbReference>
<accession>C0EBB6</accession>
<dbReference type="AlphaFoldDB" id="C0EBB6"/>
<sequence>MKQLQKQEDHLMTGISYKKFSSQYNMKSFSGVQYGEVQGFLVTLSEGAGYKSASVCVSFPTPEVEQTLLAELYAPEMAKQYRLQGVQRMNTGVLTLVFYDNPGTLKRMQAFFNWFFPHLREIGAQGVSHCAICGQPFGELPGSLKFCNGVVMPVHDSCVQSVKREIAQEMEEFHAEPKQYGRGFFGGLLGGIVGAIPWAIVYYLGYFVGWLGLLIGFTVKKGYELLGGKPGRAKFWIILLITLLSVAFGQLLGDGIELAKAIADGDLPLFTYSQIPGLIIDSLIIDSDYLRATLLNFVIGVIFAMLGIFGILREVKQEGRVGEIEWIDVEPTTL</sequence>
<comment type="caution">
    <text evidence="2">The sequence shown here is derived from an EMBL/GenBank/DDBJ whole genome shotgun (WGS) entry which is preliminary data.</text>
</comment>
<evidence type="ECO:0000256" key="1">
    <source>
        <dbReference type="SAM" id="Phobius"/>
    </source>
</evidence>
<name>C0EBB6_9FIRM</name>
<dbReference type="eggNOG" id="ENOG5033J3A">
    <property type="taxonomic scope" value="Bacteria"/>
</dbReference>
<reference evidence="2 3" key="2">
    <citation type="submission" date="2009-02" db="EMBL/GenBank/DDBJ databases">
        <title>Draft genome sequence of Clostridium methylpentosum (DSM 5476).</title>
        <authorList>
            <person name="Sudarsanam P."/>
            <person name="Ley R."/>
            <person name="Guruge J."/>
            <person name="Turnbaugh P.J."/>
            <person name="Mahowald M."/>
            <person name="Liep D."/>
            <person name="Gordon J."/>
        </authorList>
    </citation>
    <scope>NUCLEOTIDE SEQUENCE [LARGE SCALE GENOMIC DNA]</scope>
    <source>
        <strain evidence="2 3">DSM 5476</strain>
    </source>
</reference>
<protein>
    <submittedName>
        <fullName evidence="2">Uncharacterized protein</fullName>
    </submittedName>
</protein>
<reference evidence="2 3" key="1">
    <citation type="submission" date="2009-01" db="EMBL/GenBank/DDBJ databases">
        <authorList>
            <person name="Fulton L."/>
            <person name="Clifton S."/>
            <person name="Fulton B."/>
            <person name="Xu J."/>
            <person name="Minx P."/>
            <person name="Pepin K.H."/>
            <person name="Johnson M."/>
            <person name="Bhonagiri V."/>
            <person name="Nash W.E."/>
            <person name="Mardis E.R."/>
            <person name="Wilson R.K."/>
        </authorList>
    </citation>
    <scope>NUCLEOTIDE SEQUENCE [LARGE SCALE GENOMIC DNA]</scope>
    <source>
        <strain evidence="2 3">DSM 5476</strain>
    </source>
</reference>
<organism evidence="2 3">
    <name type="scientific">[Clostridium] methylpentosum DSM 5476</name>
    <dbReference type="NCBI Taxonomy" id="537013"/>
    <lineage>
        <taxon>Bacteria</taxon>
        <taxon>Bacillati</taxon>
        <taxon>Bacillota</taxon>
        <taxon>Clostridia</taxon>
        <taxon>Eubacteriales</taxon>
        <taxon>Oscillospiraceae</taxon>
        <taxon>Oscillospiraceae incertae sedis</taxon>
    </lineage>
</organism>
<proteinExistence type="predicted"/>
<keyword evidence="1" id="KW-0472">Membrane</keyword>
<dbReference type="HOGENOM" id="CLU_830808_0_0_9"/>
<evidence type="ECO:0000313" key="2">
    <source>
        <dbReference type="EMBL" id="EEG31192.1"/>
    </source>
</evidence>
<keyword evidence="3" id="KW-1185">Reference proteome</keyword>